<reference evidence="2 3" key="1">
    <citation type="journal article" date="2019" name="G3 (Bethesda)">
        <title>Sequencing of a Wild Apple (Malus baccata) Genome Unravels the Differences Between Cultivated and Wild Apple Species Regarding Disease Resistance and Cold Tolerance.</title>
        <authorList>
            <person name="Chen X."/>
        </authorList>
    </citation>
    <scope>NUCLEOTIDE SEQUENCE [LARGE SCALE GENOMIC DNA]</scope>
    <source>
        <strain evidence="3">cv. Shandingzi</strain>
        <tissue evidence="2">Leaves</tissue>
    </source>
</reference>
<dbReference type="AlphaFoldDB" id="A0A540NGH1"/>
<feature type="compositionally biased region" description="Low complexity" evidence="1">
    <location>
        <begin position="29"/>
        <end position="40"/>
    </location>
</feature>
<evidence type="ECO:0000313" key="2">
    <source>
        <dbReference type="EMBL" id="TQE10132.1"/>
    </source>
</evidence>
<dbReference type="Proteomes" id="UP000315295">
    <property type="component" value="Unassembled WGS sequence"/>
</dbReference>
<accession>A0A540NGH1</accession>
<feature type="region of interest" description="Disordered" evidence="1">
    <location>
        <begin position="1"/>
        <end position="59"/>
    </location>
</feature>
<name>A0A540NGH1_MALBA</name>
<proteinExistence type="predicted"/>
<comment type="caution">
    <text evidence="2">The sequence shown here is derived from an EMBL/GenBank/DDBJ whole genome shotgun (WGS) entry which is preliminary data.</text>
</comment>
<feature type="compositionally biased region" description="Basic and acidic residues" evidence="1">
    <location>
        <begin position="46"/>
        <end position="59"/>
    </location>
</feature>
<dbReference type="EMBL" id="VIEB01000048">
    <property type="protein sequence ID" value="TQE10132.1"/>
    <property type="molecule type" value="Genomic_DNA"/>
</dbReference>
<keyword evidence="3" id="KW-1185">Reference proteome</keyword>
<feature type="compositionally biased region" description="Basic and acidic residues" evidence="1">
    <location>
        <begin position="12"/>
        <end position="28"/>
    </location>
</feature>
<sequence>MSRKGYAPLEDELIKCDRRSAREADDASRQASKASSQKSSPNIQRDNIKGKEGSKATSQ</sequence>
<gene>
    <name evidence="2" type="ORF">C1H46_004302</name>
</gene>
<evidence type="ECO:0000313" key="3">
    <source>
        <dbReference type="Proteomes" id="UP000315295"/>
    </source>
</evidence>
<evidence type="ECO:0000256" key="1">
    <source>
        <dbReference type="SAM" id="MobiDB-lite"/>
    </source>
</evidence>
<protein>
    <submittedName>
        <fullName evidence="2">Uncharacterized protein</fullName>
    </submittedName>
</protein>
<organism evidence="2 3">
    <name type="scientific">Malus baccata</name>
    <name type="common">Siberian crab apple</name>
    <name type="synonym">Pyrus baccata</name>
    <dbReference type="NCBI Taxonomy" id="106549"/>
    <lineage>
        <taxon>Eukaryota</taxon>
        <taxon>Viridiplantae</taxon>
        <taxon>Streptophyta</taxon>
        <taxon>Embryophyta</taxon>
        <taxon>Tracheophyta</taxon>
        <taxon>Spermatophyta</taxon>
        <taxon>Magnoliopsida</taxon>
        <taxon>eudicotyledons</taxon>
        <taxon>Gunneridae</taxon>
        <taxon>Pentapetalae</taxon>
        <taxon>rosids</taxon>
        <taxon>fabids</taxon>
        <taxon>Rosales</taxon>
        <taxon>Rosaceae</taxon>
        <taxon>Amygdaloideae</taxon>
        <taxon>Maleae</taxon>
        <taxon>Malus</taxon>
    </lineage>
</organism>